<comment type="caution">
    <text evidence="1">The sequence shown here is derived from an EMBL/GenBank/DDBJ whole genome shotgun (WGS) entry which is preliminary data.</text>
</comment>
<dbReference type="Proteomes" id="UP000266861">
    <property type="component" value="Unassembled WGS sequence"/>
</dbReference>
<evidence type="ECO:0000313" key="2">
    <source>
        <dbReference type="Proteomes" id="UP000266861"/>
    </source>
</evidence>
<gene>
    <name evidence="1" type="ORF">Glove_349g68</name>
</gene>
<keyword evidence="2" id="KW-1185">Reference proteome</keyword>
<name>A0A397HGU1_9GLOM</name>
<organism evidence="1 2">
    <name type="scientific">Diversispora epigaea</name>
    <dbReference type="NCBI Taxonomy" id="1348612"/>
    <lineage>
        <taxon>Eukaryota</taxon>
        <taxon>Fungi</taxon>
        <taxon>Fungi incertae sedis</taxon>
        <taxon>Mucoromycota</taxon>
        <taxon>Glomeromycotina</taxon>
        <taxon>Glomeromycetes</taxon>
        <taxon>Diversisporales</taxon>
        <taxon>Diversisporaceae</taxon>
        <taxon>Diversispora</taxon>
    </lineage>
</organism>
<protein>
    <submittedName>
        <fullName evidence="1">Uncharacterized protein</fullName>
    </submittedName>
</protein>
<sequence>MERKPLLNDLRVNSDLSTGLNQSKAKWNITDFSEMTKKFSYPPKSNNVIIKNLTLQSSIESTQSKEKWNIPNFSEMIKFVFK</sequence>
<accession>A0A397HGU1</accession>
<proteinExistence type="predicted"/>
<evidence type="ECO:0000313" key="1">
    <source>
        <dbReference type="EMBL" id="RHZ61258.1"/>
    </source>
</evidence>
<dbReference type="AlphaFoldDB" id="A0A397HGU1"/>
<reference evidence="1 2" key="1">
    <citation type="submission" date="2018-08" db="EMBL/GenBank/DDBJ databases">
        <title>Genome and evolution of the arbuscular mycorrhizal fungus Diversispora epigaea (formerly Glomus versiforme) and its bacterial endosymbionts.</title>
        <authorList>
            <person name="Sun X."/>
            <person name="Fei Z."/>
            <person name="Harrison M."/>
        </authorList>
    </citation>
    <scope>NUCLEOTIDE SEQUENCE [LARGE SCALE GENOMIC DNA]</scope>
    <source>
        <strain evidence="1 2">IT104</strain>
    </source>
</reference>
<dbReference type="EMBL" id="PQFF01000319">
    <property type="protein sequence ID" value="RHZ61258.1"/>
    <property type="molecule type" value="Genomic_DNA"/>
</dbReference>